<dbReference type="InterPro" id="IPR050079">
    <property type="entry name" value="DEAD_box_RNA_helicase"/>
</dbReference>
<feature type="short sequence motif" description="Q motif" evidence="6">
    <location>
        <begin position="44"/>
        <end position="72"/>
    </location>
</feature>
<dbReference type="PROSITE" id="PS51192">
    <property type="entry name" value="HELICASE_ATP_BIND_1"/>
    <property type="match status" value="1"/>
</dbReference>
<comment type="similarity">
    <text evidence="7">Belongs to the DEAD box helicase family.</text>
</comment>
<dbReference type="InterPro" id="IPR000629">
    <property type="entry name" value="RNA-helicase_DEAD-box_CS"/>
</dbReference>
<evidence type="ECO:0000256" key="1">
    <source>
        <dbReference type="ARBA" id="ARBA00022741"/>
    </source>
</evidence>
<evidence type="ECO:0000256" key="2">
    <source>
        <dbReference type="ARBA" id="ARBA00022801"/>
    </source>
</evidence>
<dbReference type="SMART" id="SM00490">
    <property type="entry name" value="HELICc"/>
    <property type="match status" value="1"/>
</dbReference>
<dbReference type="Pfam" id="PF00271">
    <property type="entry name" value="Helicase_C"/>
    <property type="match status" value="1"/>
</dbReference>
<keyword evidence="1 7" id="KW-0547">Nucleotide-binding</keyword>
<dbReference type="GO" id="GO:0016887">
    <property type="term" value="F:ATP hydrolysis activity"/>
    <property type="evidence" value="ECO:0007669"/>
    <property type="project" value="EnsemblFungi"/>
</dbReference>
<dbReference type="PROSITE" id="PS51194">
    <property type="entry name" value="HELICASE_CTER"/>
    <property type="match status" value="1"/>
</dbReference>
<keyword evidence="5" id="KW-0694">RNA-binding</keyword>
<accession>A0A2H9TIZ3</accession>
<dbReference type="EMBL" id="MTSL01000169">
    <property type="protein sequence ID" value="PJF17600.1"/>
    <property type="molecule type" value="Genomic_DNA"/>
</dbReference>
<keyword evidence="12" id="KW-1185">Reference proteome</keyword>
<keyword evidence="3 7" id="KW-0347">Helicase</keyword>
<evidence type="ECO:0000313" key="12">
    <source>
        <dbReference type="Proteomes" id="UP000240830"/>
    </source>
</evidence>
<protein>
    <submittedName>
        <fullName evidence="11">Uncharacterized protein</fullName>
    </submittedName>
</protein>
<feature type="domain" description="DEAD-box RNA helicase Q" evidence="10">
    <location>
        <begin position="44"/>
        <end position="72"/>
    </location>
</feature>
<evidence type="ECO:0000259" key="10">
    <source>
        <dbReference type="PROSITE" id="PS51195"/>
    </source>
</evidence>
<dbReference type="PANTHER" id="PTHR47959:SF24">
    <property type="entry name" value="ATP-DEPENDENT RNA HELICASE"/>
    <property type="match status" value="1"/>
</dbReference>
<evidence type="ECO:0000313" key="11">
    <source>
        <dbReference type="EMBL" id="PJF17600.1"/>
    </source>
</evidence>
<dbReference type="Gene3D" id="3.40.50.300">
    <property type="entry name" value="P-loop containing nucleotide triphosphate hydrolases"/>
    <property type="match status" value="3"/>
</dbReference>
<dbReference type="GO" id="GO:0005524">
    <property type="term" value="F:ATP binding"/>
    <property type="evidence" value="ECO:0007669"/>
    <property type="project" value="UniProtKB-KW"/>
</dbReference>
<evidence type="ECO:0000256" key="3">
    <source>
        <dbReference type="ARBA" id="ARBA00022806"/>
    </source>
</evidence>
<dbReference type="STRING" id="1246581.A0A2H9TIZ3"/>
<comment type="caution">
    <text evidence="11">The sequence shown here is derived from an EMBL/GenBank/DDBJ whole genome shotgun (WGS) entry which is preliminary data.</text>
</comment>
<keyword evidence="2 7" id="KW-0378">Hydrolase</keyword>
<dbReference type="PANTHER" id="PTHR47959">
    <property type="entry name" value="ATP-DEPENDENT RNA HELICASE RHLE-RELATED"/>
    <property type="match status" value="1"/>
</dbReference>
<dbReference type="OrthoDB" id="10261904at2759"/>
<dbReference type="InterPro" id="IPR011545">
    <property type="entry name" value="DEAD/DEAH_box_helicase_dom"/>
</dbReference>
<dbReference type="GO" id="GO:0032040">
    <property type="term" value="C:small-subunit processome"/>
    <property type="evidence" value="ECO:0007669"/>
    <property type="project" value="EnsemblFungi"/>
</dbReference>
<proteinExistence type="inferred from homology"/>
<keyword evidence="4 7" id="KW-0067">ATP-binding</keyword>
<feature type="domain" description="Helicase C-terminal" evidence="9">
    <location>
        <begin position="240"/>
        <end position="401"/>
    </location>
</feature>
<evidence type="ECO:0000256" key="7">
    <source>
        <dbReference type="RuleBase" id="RU000492"/>
    </source>
</evidence>
<dbReference type="PROSITE" id="PS51195">
    <property type="entry name" value="Q_MOTIF"/>
    <property type="match status" value="1"/>
</dbReference>
<dbReference type="SMART" id="SM00487">
    <property type="entry name" value="DEXDc"/>
    <property type="match status" value="1"/>
</dbReference>
<dbReference type="GO" id="GO:0005829">
    <property type="term" value="C:cytosol"/>
    <property type="evidence" value="ECO:0007669"/>
    <property type="project" value="TreeGrafter"/>
</dbReference>
<organism evidence="11 12">
    <name type="scientific">Paramicrosporidium saccamoebae</name>
    <dbReference type="NCBI Taxonomy" id="1246581"/>
    <lineage>
        <taxon>Eukaryota</taxon>
        <taxon>Fungi</taxon>
        <taxon>Fungi incertae sedis</taxon>
        <taxon>Cryptomycota</taxon>
        <taxon>Cryptomycota incertae sedis</taxon>
        <taxon>Paramicrosporidium</taxon>
    </lineage>
</organism>
<dbReference type="PROSITE" id="PS00039">
    <property type="entry name" value="DEAD_ATP_HELICASE"/>
    <property type="match status" value="1"/>
</dbReference>
<evidence type="ECO:0000259" key="8">
    <source>
        <dbReference type="PROSITE" id="PS51192"/>
    </source>
</evidence>
<dbReference type="Pfam" id="PF00270">
    <property type="entry name" value="DEAD"/>
    <property type="match status" value="2"/>
</dbReference>
<dbReference type="GO" id="GO:0000480">
    <property type="term" value="P:endonucleolytic cleavage in 5'-ETS of tricistronic rRNA transcript (SSU-rRNA, 5.8S rRNA, LSU-rRNA)"/>
    <property type="evidence" value="ECO:0007669"/>
    <property type="project" value="EnsemblFungi"/>
</dbReference>
<name>A0A2H9TIZ3_9FUNG</name>
<dbReference type="Proteomes" id="UP000240830">
    <property type="component" value="Unassembled WGS sequence"/>
</dbReference>
<evidence type="ECO:0000259" key="9">
    <source>
        <dbReference type="PROSITE" id="PS51194"/>
    </source>
</evidence>
<dbReference type="InterPro" id="IPR027417">
    <property type="entry name" value="P-loop_NTPase"/>
</dbReference>
<evidence type="ECO:0000256" key="4">
    <source>
        <dbReference type="ARBA" id="ARBA00022840"/>
    </source>
</evidence>
<dbReference type="GO" id="GO:0003724">
    <property type="term" value="F:RNA helicase activity"/>
    <property type="evidence" value="ECO:0007669"/>
    <property type="project" value="EnsemblFungi"/>
</dbReference>
<dbReference type="AlphaFoldDB" id="A0A2H9TIZ3"/>
<dbReference type="GO" id="GO:0000472">
    <property type="term" value="P:endonucleolytic cleavage to generate mature 5'-end of SSU-rRNA from (SSU-rRNA, 5.8S rRNA, LSU-rRNA)"/>
    <property type="evidence" value="ECO:0007669"/>
    <property type="project" value="EnsemblFungi"/>
</dbReference>
<dbReference type="CDD" id="cd18787">
    <property type="entry name" value="SF2_C_DEAD"/>
    <property type="match status" value="1"/>
</dbReference>
<dbReference type="InterPro" id="IPR014001">
    <property type="entry name" value="Helicase_ATP-bd"/>
</dbReference>
<sequence length="438" mass="48462">MEHGEVVFFAPSSKKNKIDAVECATKDSSKTDTKTDGIENNELLSFDALGIDRWLACALKGLGIHHPTAVQRACVPAVLKGMDALAAAKTGSGKTAAFAVPILHSLSRDPHGFYALVLTPTRYVLGILLYFRELALQIAEQFQILATPGRLADLMSNGQLKMDRLRYLIFDEADRLVAPESSFIKSEIPTILENVGNRRTQWLFFSATMTSAVSAFHRLKRPDAIPFKFDGNSEFGTVETAQQYFMLVPSQVRDSHLVQLLRGPLLSRTVIVFVGKCRTCELVVGMLRQLKVEVIGLHGQMPQKARIASLDKFKSGAMKLLITTDVGSRGLDIPSVEVVVNFDLPADAHDYVHRIGRASRAGRIGSAISFVHELDMDLLKNIEDCIQKKLEPYVSAPTEKEVVQILNEVSAAKRTASMALHDRKFGEKAETNKKKWSR</sequence>
<dbReference type="InterPro" id="IPR001650">
    <property type="entry name" value="Helicase_C-like"/>
</dbReference>
<dbReference type="InterPro" id="IPR014014">
    <property type="entry name" value="RNA_helicase_DEAD_Q_motif"/>
</dbReference>
<reference evidence="11 12" key="1">
    <citation type="submission" date="2016-10" db="EMBL/GenBank/DDBJ databases">
        <title>The genome of Paramicrosporidium saccamoebae is the missing link in understanding Cryptomycota and Microsporidia evolution.</title>
        <authorList>
            <person name="Quandt C.A."/>
            <person name="Beaudet D."/>
            <person name="Corsaro D."/>
            <person name="Michel R."/>
            <person name="Corradi N."/>
            <person name="James T."/>
        </authorList>
    </citation>
    <scope>NUCLEOTIDE SEQUENCE [LARGE SCALE GENOMIC DNA]</scope>
    <source>
        <strain evidence="11 12">KSL3</strain>
    </source>
</reference>
<dbReference type="SUPFAM" id="SSF52540">
    <property type="entry name" value="P-loop containing nucleoside triphosphate hydrolases"/>
    <property type="match status" value="1"/>
</dbReference>
<gene>
    <name evidence="11" type="ORF">PSACC_02606</name>
</gene>
<dbReference type="GO" id="GO:0000447">
    <property type="term" value="P:endonucleolytic cleavage in ITS1 to separate SSU-rRNA from 5.8S rRNA and LSU-rRNA from tricistronic rRNA transcript (SSU-rRNA, 5.8S rRNA, LSU-rRNA)"/>
    <property type="evidence" value="ECO:0007669"/>
    <property type="project" value="EnsemblFungi"/>
</dbReference>
<evidence type="ECO:0000256" key="6">
    <source>
        <dbReference type="PROSITE-ProRule" id="PRU00552"/>
    </source>
</evidence>
<feature type="domain" description="Helicase ATP-binding" evidence="8">
    <location>
        <begin position="75"/>
        <end position="227"/>
    </location>
</feature>
<evidence type="ECO:0000256" key="5">
    <source>
        <dbReference type="ARBA" id="ARBA00022884"/>
    </source>
</evidence>
<dbReference type="GO" id="GO:0003723">
    <property type="term" value="F:RNA binding"/>
    <property type="evidence" value="ECO:0007669"/>
    <property type="project" value="UniProtKB-KW"/>
</dbReference>